<comment type="caution">
    <text evidence="15">The sequence shown here is derived from an EMBL/GenBank/DDBJ whole genome shotgun (WGS) entry which is preliminary data.</text>
</comment>
<protein>
    <submittedName>
        <fullName evidence="15">DNA transposase THAP9</fullName>
    </submittedName>
</protein>
<dbReference type="Pfam" id="PF12017">
    <property type="entry name" value="Tnp_P_element"/>
    <property type="match status" value="1"/>
</dbReference>
<dbReference type="AlphaFoldDB" id="A0A1D2N3R6"/>
<dbReference type="InterPro" id="IPR006612">
    <property type="entry name" value="THAP_Znf"/>
</dbReference>
<feature type="compositionally biased region" description="Basic residues" evidence="13">
    <location>
        <begin position="220"/>
        <end position="235"/>
    </location>
</feature>
<evidence type="ECO:0000256" key="4">
    <source>
        <dbReference type="ARBA" id="ARBA00022771"/>
    </source>
</evidence>
<keyword evidence="4 12" id="KW-0863">Zinc-finger</keyword>
<dbReference type="InterPro" id="IPR021896">
    <property type="entry name" value="THAP9-like_HTH"/>
</dbReference>
<dbReference type="OrthoDB" id="7312725at2759"/>
<keyword evidence="10" id="KW-0539">Nucleus</keyword>
<name>A0A1D2N3R6_ORCCI</name>
<evidence type="ECO:0000256" key="9">
    <source>
        <dbReference type="ARBA" id="ARBA00023163"/>
    </source>
</evidence>
<evidence type="ECO:0000256" key="5">
    <source>
        <dbReference type="ARBA" id="ARBA00022833"/>
    </source>
</evidence>
<evidence type="ECO:0000313" key="15">
    <source>
        <dbReference type="EMBL" id="ODM99575.1"/>
    </source>
</evidence>
<dbReference type="PANTHER" id="PTHR46600">
    <property type="entry name" value="THAP DOMAIN-CONTAINING"/>
    <property type="match status" value="1"/>
</dbReference>
<dbReference type="EMBL" id="LJIJ01000270">
    <property type="protein sequence ID" value="ODM99575.1"/>
    <property type="molecule type" value="Genomic_DNA"/>
</dbReference>
<organism evidence="15 16">
    <name type="scientific">Orchesella cincta</name>
    <name type="common">Springtail</name>
    <name type="synonym">Podura cincta</name>
    <dbReference type="NCBI Taxonomy" id="48709"/>
    <lineage>
        <taxon>Eukaryota</taxon>
        <taxon>Metazoa</taxon>
        <taxon>Ecdysozoa</taxon>
        <taxon>Arthropoda</taxon>
        <taxon>Hexapoda</taxon>
        <taxon>Collembola</taxon>
        <taxon>Entomobryomorpha</taxon>
        <taxon>Entomobryoidea</taxon>
        <taxon>Orchesellidae</taxon>
        <taxon>Orchesellinae</taxon>
        <taxon>Orchesella</taxon>
    </lineage>
</organism>
<evidence type="ECO:0000256" key="2">
    <source>
        <dbReference type="ARBA" id="ARBA00006177"/>
    </source>
</evidence>
<evidence type="ECO:0000256" key="13">
    <source>
        <dbReference type="SAM" id="MobiDB-lite"/>
    </source>
</evidence>
<feature type="region of interest" description="Disordered" evidence="13">
    <location>
        <begin position="220"/>
        <end position="239"/>
    </location>
</feature>
<dbReference type="Proteomes" id="UP000094527">
    <property type="component" value="Unassembled WGS sequence"/>
</dbReference>
<dbReference type="SMART" id="SM00980">
    <property type="entry name" value="THAP"/>
    <property type="match status" value="1"/>
</dbReference>
<evidence type="ECO:0000256" key="6">
    <source>
        <dbReference type="ARBA" id="ARBA00023015"/>
    </source>
</evidence>
<evidence type="ECO:0000256" key="11">
    <source>
        <dbReference type="ARBA" id="ARBA00023306"/>
    </source>
</evidence>
<keyword evidence="9" id="KW-0804">Transcription</keyword>
<keyword evidence="7" id="KW-0175">Coiled coil</keyword>
<dbReference type="InterPro" id="IPR026516">
    <property type="entry name" value="THAP1/10"/>
</dbReference>
<dbReference type="PROSITE" id="PS50950">
    <property type="entry name" value="ZF_THAP"/>
    <property type="match status" value="1"/>
</dbReference>
<keyword evidence="3" id="KW-0479">Metal-binding</keyword>
<sequence length="353" mass="41156">MGRDVCSVVACGKRAEDGSQLHHIPNDPILADMYKRFLQAANKNYIGWKPTVRMCVCDDHFHSENFVMTGKERKLKRGKYPTLASGIDFSAKMVCDSGVDKQMQVRTSSQTFACGLVLEPSHINILANQFQADKPTVKSKAAFTIQTIKPNSNCNSIGIGSFQEQIFMLKEENEQLKKERALDQIQYGKERIENERLKTQILHLQAKFQLIQKEIHVHRQNRRRIEKRQQERKRKREDDEAIETELKRRVLKISVATQTECQQLSQVEALFHNLMERKINNKNFPYTKLLREFSFVLHYFSPAAYKHVRRNLDNLLPHPCQFVRWTDFFKASPGTKLQELLRVSIIQIYNHPA</sequence>
<keyword evidence="11" id="KW-0131">Cell cycle</keyword>
<dbReference type="GO" id="GO:0043565">
    <property type="term" value="F:sequence-specific DNA binding"/>
    <property type="evidence" value="ECO:0007669"/>
    <property type="project" value="InterPro"/>
</dbReference>
<comment type="subcellular location">
    <subcellularLocation>
        <location evidence="1">Nucleus</location>
        <location evidence="1">Nucleoplasm</location>
    </subcellularLocation>
</comment>
<evidence type="ECO:0000256" key="7">
    <source>
        <dbReference type="ARBA" id="ARBA00023054"/>
    </source>
</evidence>
<keyword evidence="8 12" id="KW-0238">DNA-binding</keyword>
<evidence type="ECO:0000256" key="3">
    <source>
        <dbReference type="ARBA" id="ARBA00022723"/>
    </source>
</evidence>
<keyword evidence="5" id="KW-0862">Zinc</keyword>
<evidence type="ECO:0000256" key="12">
    <source>
        <dbReference type="PROSITE-ProRule" id="PRU00309"/>
    </source>
</evidence>
<gene>
    <name evidence="15" type="ORF">Ocin01_07095</name>
</gene>
<dbReference type="GO" id="GO:0008270">
    <property type="term" value="F:zinc ion binding"/>
    <property type="evidence" value="ECO:0007669"/>
    <property type="project" value="UniProtKB-KW"/>
</dbReference>
<dbReference type="Pfam" id="PF05485">
    <property type="entry name" value="THAP"/>
    <property type="match status" value="1"/>
</dbReference>
<keyword evidence="16" id="KW-1185">Reference proteome</keyword>
<keyword evidence="6" id="KW-0805">Transcription regulation</keyword>
<feature type="domain" description="THAP-type" evidence="14">
    <location>
        <begin position="1"/>
        <end position="84"/>
    </location>
</feature>
<evidence type="ECO:0000256" key="1">
    <source>
        <dbReference type="ARBA" id="ARBA00004642"/>
    </source>
</evidence>
<comment type="similarity">
    <text evidence="2">Belongs to the THAP1 family.</text>
</comment>
<proteinExistence type="inferred from homology"/>
<dbReference type="GO" id="GO:0005654">
    <property type="term" value="C:nucleoplasm"/>
    <property type="evidence" value="ECO:0007669"/>
    <property type="project" value="UniProtKB-SubCell"/>
</dbReference>
<evidence type="ECO:0000256" key="8">
    <source>
        <dbReference type="ARBA" id="ARBA00023125"/>
    </source>
</evidence>
<evidence type="ECO:0000256" key="10">
    <source>
        <dbReference type="ARBA" id="ARBA00023242"/>
    </source>
</evidence>
<evidence type="ECO:0000259" key="14">
    <source>
        <dbReference type="PROSITE" id="PS50950"/>
    </source>
</evidence>
<dbReference type="SUPFAM" id="SSF57716">
    <property type="entry name" value="Glucocorticoid receptor-like (DNA-binding domain)"/>
    <property type="match status" value="1"/>
</dbReference>
<reference evidence="15 16" key="1">
    <citation type="journal article" date="2016" name="Genome Biol. Evol.">
        <title>Gene Family Evolution Reflects Adaptation to Soil Environmental Stressors in the Genome of the Collembolan Orchesella cincta.</title>
        <authorList>
            <person name="Faddeeva-Vakhrusheva A."/>
            <person name="Derks M.F."/>
            <person name="Anvar S.Y."/>
            <person name="Agamennone V."/>
            <person name="Suring W."/>
            <person name="Smit S."/>
            <person name="van Straalen N.M."/>
            <person name="Roelofs D."/>
        </authorList>
    </citation>
    <scope>NUCLEOTIDE SEQUENCE [LARGE SCALE GENOMIC DNA]</scope>
    <source>
        <tissue evidence="15">Mixed pool</tissue>
    </source>
</reference>
<evidence type="ECO:0000313" key="16">
    <source>
        <dbReference type="Proteomes" id="UP000094527"/>
    </source>
</evidence>
<dbReference type="PANTHER" id="PTHR46600:SF1">
    <property type="entry name" value="THAP DOMAIN-CONTAINING PROTEIN 1"/>
    <property type="match status" value="1"/>
</dbReference>
<accession>A0A1D2N3R6</accession>